<keyword evidence="2" id="KW-1185">Reference proteome</keyword>
<dbReference type="EMBL" id="JJML01000003">
    <property type="protein sequence ID" value="KGF73839.1"/>
    <property type="molecule type" value="Genomic_DNA"/>
</dbReference>
<accession>A0A098TNG9</accession>
<sequence>MIFSLEVAKRALVDACYDRDAYYGRVLLRNLPTQALGTLLAELPAVSEWLADLLTEVEFIEKGLEIYRWKIRALPQSEREYLCRMLFQRVPSTPEAQVFALLELLD</sequence>
<evidence type="ECO:0000313" key="2">
    <source>
        <dbReference type="Proteomes" id="UP000030170"/>
    </source>
</evidence>
<gene>
    <name evidence="1" type="ORF">DO97_10650</name>
</gene>
<comment type="caution">
    <text evidence="1">The sequence shown here is derived from an EMBL/GenBank/DDBJ whole genome shotgun (WGS) entry which is preliminary data.</text>
</comment>
<protein>
    <submittedName>
        <fullName evidence="1">Uncharacterized protein</fullName>
    </submittedName>
</protein>
<reference evidence="1 2" key="1">
    <citation type="journal article" date="2014" name="Mol. Ecol.">
        <title>Evolution of Synechococcus.</title>
        <authorList>
            <person name="Dvorak P."/>
            <person name="Casamatta D."/>
            <person name="Hasler P."/>
            <person name="Poulickova A."/>
            <person name="Ondrej V."/>
            <person name="Sanges R."/>
        </authorList>
    </citation>
    <scope>NUCLEOTIDE SEQUENCE [LARGE SCALE GENOMIC DNA]</scope>
    <source>
        <strain evidence="1 2">CAUP A 1101</strain>
    </source>
</reference>
<dbReference type="RefSeq" id="WP_036530818.1">
    <property type="nucleotide sequence ID" value="NZ_JJML01000003.1"/>
</dbReference>
<dbReference type="AlphaFoldDB" id="A0A098TNG9"/>
<organism evidence="1 2">
    <name type="scientific">Neosynechococcus sphagnicola sy1</name>
    <dbReference type="NCBI Taxonomy" id="1497020"/>
    <lineage>
        <taxon>Bacteria</taxon>
        <taxon>Bacillati</taxon>
        <taxon>Cyanobacteriota</taxon>
        <taxon>Cyanophyceae</taxon>
        <taxon>Neosynechococcales</taxon>
        <taxon>Neosynechococcaceae</taxon>
        <taxon>Neosynechococcus</taxon>
    </lineage>
</organism>
<proteinExistence type="predicted"/>
<dbReference type="Proteomes" id="UP000030170">
    <property type="component" value="Unassembled WGS sequence"/>
</dbReference>
<evidence type="ECO:0000313" key="1">
    <source>
        <dbReference type="EMBL" id="KGF73839.1"/>
    </source>
</evidence>
<name>A0A098TNG9_9CYAN</name>